<protein>
    <submittedName>
        <fullName evidence="1">Uncharacterized protein</fullName>
    </submittedName>
</protein>
<dbReference type="Proteomes" id="UP000298493">
    <property type="component" value="Unassembled WGS sequence"/>
</dbReference>
<gene>
    <name evidence="1" type="ORF">E6O75_ATG01646</name>
</gene>
<accession>A0A4Z1P1U0</accession>
<organism evidence="1 2">
    <name type="scientific">Venturia nashicola</name>
    <dbReference type="NCBI Taxonomy" id="86259"/>
    <lineage>
        <taxon>Eukaryota</taxon>
        <taxon>Fungi</taxon>
        <taxon>Dikarya</taxon>
        <taxon>Ascomycota</taxon>
        <taxon>Pezizomycotina</taxon>
        <taxon>Dothideomycetes</taxon>
        <taxon>Pleosporomycetidae</taxon>
        <taxon>Venturiales</taxon>
        <taxon>Venturiaceae</taxon>
        <taxon>Venturia</taxon>
    </lineage>
</organism>
<evidence type="ECO:0000313" key="1">
    <source>
        <dbReference type="EMBL" id="TID13668.1"/>
    </source>
</evidence>
<dbReference type="EMBL" id="SNSC02000025">
    <property type="protein sequence ID" value="TID13668.1"/>
    <property type="molecule type" value="Genomic_DNA"/>
</dbReference>
<dbReference type="AlphaFoldDB" id="A0A4Z1P1U0"/>
<name>A0A4Z1P1U0_9PEZI</name>
<proteinExistence type="predicted"/>
<evidence type="ECO:0000313" key="2">
    <source>
        <dbReference type="Proteomes" id="UP000298493"/>
    </source>
</evidence>
<comment type="caution">
    <text evidence="1">The sequence shown here is derived from an EMBL/GenBank/DDBJ whole genome shotgun (WGS) entry which is preliminary data.</text>
</comment>
<reference evidence="1 2" key="1">
    <citation type="submission" date="2019-04" db="EMBL/GenBank/DDBJ databases">
        <title>High contiguity whole genome sequence and gene annotation resource for two Venturia nashicola isolates.</title>
        <authorList>
            <person name="Prokchorchik M."/>
            <person name="Won K."/>
            <person name="Lee Y."/>
            <person name="Choi E.D."/>
            <person name="Segonzac C."/>
            <person name="Sohn K.H."/>
        </authorList>
    </citation>
    <scope>NUCLEOTIDE SEQUENCE [LARGE SCALE GENOMIC DNA]</scope>
    <source>
        <strain evidence="1 2">PRI2</strain>
    </source>
</reference>
<keyword evidence="2" id="KW-1185">Reference proteome</keyword>
<sequence>MGRPHKNHNQYLGRSSTSLGRAEVSHNNLLQITMCSTNDNDNDYGNDLSAPTLTRAATEKDKKLELLALPQELRQRILLFSVADDELDGYMEISLKYHRRPLQIAIPYEPRKLKQWKTRLDLVHSQIQKDMVWVFKRRGYLASKIPFPNDGRESRWAPGW</sequence>